<dbReference type="PANTHER" id="PTHR40061">
    <property type="entry name" value="SPORULATION PROTEIN YLMC-RELATED"/>
    <property type="match status" value="1"/>
</dbReference>
<gene>
    <name evidence="2" type="ORF">IAG03_13335</name>
</gene>
<sequence length="98" mass="11183">MGCKFSDLRRKEVINIKDGSKYGYVSDVEVDTENARLCAIIVYGRLRCFGILGREEDYVIRWEDIQMIGDDTILVNCRLALHRKKRQGGFFSGLFSGG</sequence>
<dbReference type="Proteomes" id="UP000651482">
    <property type="component" value="Unassembled WGS sequence"/>
</dbReference>
<dbReference type="InterPro" id="IPR011033">
    <property type="entry name" value="PRC_barrel-like_sf"/>
</dbReference>
<dbReference type="PANTHER" id="PTHR40061:SF1">
    <property type="entry name" value="SPORULATION PROTEIN YLMC-RELATED"/>
    <property type="match status" value="1"/>
</dbReference>
<reference evidence="2" key="1">
    <citation type="submission" date="2020-08" db="EMBL/GenBank/DDBJ databases">
        <title>Genome public.</title>
        <authorList>
            <person name="Liu C."/>
            <person name="Sun Q."/>
        </authorList>
    </citation>
    <scope>NUCLEOTIDE SEQUENCE</scope>
    <source>
        <strain evidence="2">NSJ-40</strain>
    </source>
</reference>
<evidence type="ECO:0000259" key="1">
    <source>
        <dbReference type="Pfam" id="PF05239"/>
    </source>
</evidence>
<dbReference type="Gene3D" id="2.30.30.240">
    <property type="entry name" value="PRC-barrel domain"/>
    <property type="match status" value="1"/>
</dbReference>
<dbReference type="InterPro" id="IPR014238">
    <property type="entry name" value="Spore_YlmC/YmxH"/>
</dbReference>
<name>A0A926DBU0_9FIRM</name>
<keyword evidence="3" id="KW-1185">Reference proteome</keyword>
<dbReference type="InterPro" id="IPR027275">
    <property type="entry name" value="PRC-brl_dom"/>
</dbReference>
<feature type="domain" description="PRC-barrel" evidence="1">
    <location>
        <begin position="5"/>
        <end position="76"/>
    </location>
</feature>
<evidence type="ECO:0000313" key="3">
    <source>
        <dbReference type="Proteomes" id="UP000651482"/>
    </source>
</evidence>
<dbReference type="RefSeq" id="WP_249320582.1">
    <property type="nucleotide sequence ID" value="NZ_JACRSN010000028.1"/>
</dbReference>
<dbReference type="SUPFAM" id="SSF50346">
    <property type="entry name" value="PRC-barrel domain"/>
    <property type="match status" value="1"/>
</dbReference>
<evidence type="ECO:0000313" key="2">
    <source>
        <dbReference type="EMBL" id="MBC8534939.1"/>
    </source>
</evidence>
<protein>
    <submittedName>
        <fullName evidence="2">YlmC/YmxH family sporulation protein</fullName>
    </submittedName>
</protein>
<dbReference type="Pfam" id="PF05239">
    <property type="entry name" value="PRC"/>
    <property type="match status" value="1"/>
</dbReference>
<comment type="caution">
    <text evidence="2">The sequence shown here is derived from an EMBL/GenBank/DDBJ whole genome shotgun (WGS) entry which is preliminary data.</text>
</comment>
<dbReference type="NCBIfam" id="TIGR02888">
    <property type="entry name" value="spore_YlmC_YmxH"/>
    <property type="match status" value="1"/>
</dbReference>
<dbReference type="AlphaFoldDB" id="A0A926DBU0"/>
<accession>A0A926DBU0</accession>
<organism evidence="2 3">
    <name type="scientific">Yeguia hominis</name>
    <dbReference type="NCBI Taxonomy" id="2763662"/>
    <lineage>
        <taxon>Bacteria</taxon>
        <taxon>Bacillati</taxon>
        <taxon>Bacillota</taxon>
        <taxon>Clostridia</taxon>
        <taxon>Eubacteriales</taxon>
        <taxon>Yeguiaceae</taxon>
        <taxon>Yeguia</taxon>
    </lineage>
</organism>
<dbReference type="EMBL" id="JACRSN010000028">
    <property type="protein sequence ID" value="MBC8534939.1"/>
    <property type="molecule type" value="Genomic_DNA"/>
</dbReference>
<proteinExistence type="predicted"/>